<dbReference type="SMART" id="SM00356">
    <property type="entry name" value="ZnF_C3H1"/>
    <property type="match status" value="1"/>
</dbReference>
<feature type="region of interest" description="Disordered" evidence="14">
    <location>
        <begin position="437"/>
        <end position="457"/>
    </location>
</feature>
<dbReference type="InterPro" id="IPR000571">
    <property type="entry name" value="Znf_CCCH"/>
</dbReference>
<keyword evidence="18" id="KW-1185">Reference proteome</keyword>
<dbReference type="PANTHER" id="PTHR46297">
    <property type="entry name" value="ZINC FINGER CCCH-TYPE WITH G PATCH DOMAIN-CONTAINING PROTEIN"/>
    <property type="match status" value="1"/>
</dbReference>
<evidence type="ECO:0000256" key="10">
    <source>
        <dbReference type="ARBA" id="ARBA00023163"/>
    </source>
</evidence>
<evidence type="ECO:0000256" key="8">
    <source>
        <dbReference type="ARBA" id="ARBA00023015"/>
    </source>
</evidence>
<feature type="domain" description="G-patch" evidence="16">
    <location>
        <begin position="336"/>
        <end position="382"/>
    </location>
</feature>
<dbReference type="AlphaFoldDB" id="A0AAD9VS52"/>
<dbReference type="EMBL" id="JAIFRP010000026">
    <property type="protein sequence ID" value="KAK2584135.1"/>
    <property type="molecule type" value="Genomic_DNA"/>
</dbReference>
<keyword evidence="13" id="KW-0175">Coiled coil</keyword>
<organism evidence="17 18">
    <name type="scientific">Odynerus spinipes</name>
    <dbReference type="NCBI Taxonomy" id="1348599"/>
    <lineage>
        <taxon>Eukaryota</taxon>
        <taxon>Metazoa</taxon>
        <taxon>Ecdysozoa</taxon>
        <taxon>Arthropoda</taxon>
        <taxon>Hexapoda</taxon>
        <taxon>Insecta</taxon>
        <taxon>Pterygota</taxon>
        <taxon>Neoptera</taxon>
        <taxon>Endopterygota</taxon>
        <taxon>Hymenoptera</taxon>
        <taxon>Apocrita</taxon>
        <taxon>Aculeata</taxon>
        <taxon>Vespoidea</taxon>
        <taxon>Vespidae</taxon>
        <taxon>Eumeninae</taxon>
        <taxon>Odynerus</taxon>
    </lineage>
</organism>
<evidence type="ECO:0000256" key="13">
    <source>
        <dbReference type="SAM" id="Coils"/>
    </source>
</evidence>
<evidence type="ECO:0000256" key="14">
    <source>
        <dbReference type="SAM" id="MobiDB-lite"/>
    </source>
</evidence>
<evidence type="ECO:0000259" key="15">
    <source>
        <dbReference type="PROSITE" id="PS50103"/>
    </source>
</evidence>
<evidence type="ECO:0000256" key="4">
    <source>
        <dbReference type="ARBA" id="ARBA00022491"/>
    </source>
</evidence>
<keyword evidence="11" id="KW-0539">Nucleus</keyword>
<keyword evidence="10" id="KW-0804">Transcription</keyword>
<evidence type="ECO:0000256" key="9">
    <source>
        <dbReference type="ARBA" id="ARBA00023125"/>
    </source>
</evidence>
<comment type="caution">
    <text evidence="17">The sequence shown here is derived from an EMBL/GenBank/DDBJ whole genome shotgun (WGS) entry which is preliminary data.</text>
</comment>
<evidence type="ECO:0000256" key="2">
    <source>
        <dbReference type="ARBA" id="ARBA00004123"/>
    </source>
</evidence>
<dbReference type="InterPro" id="IPR000467">
    <property type="entry name" value="G_patch_dom"/>
</dbReference>
<evidence type="ECO:0000256" key="5">
    <source>
        <dbReference type="ARBA" id="ARBA00022723"/>
    </source>
</evidence>
<reference evidence="17" key="1">
    <citation type="submission" date="2021-08" db="EMBL/GenBank/DDBJ databases">
        <authorList>
            <person name="Misof B."/>
            <person name="Oliver O."/>
            <person name="Podsiadlowski L."/>
            <person name="Donath A."/>
            <person name="Peters R."/>
            <person name="Mayer C."/>
            <person name="Rust J."/>
            <person name="Gunkel S."/>
            <person name="Lesny P."/>
            <person name="Martin S."/>
            <person name="Oeyen J.P."/>
            <person name="Petersen M."/>
            <person name="Panagiotis P."/>
            <person name="Wilbrandt J."/>
            <person name="Tanja T."/>
        </authorList>
    </citation>
    <scope>NUCLEOTIDE SEQUENCE</scope>
    <source>
        <strain evidence="17">GBR_01_08_01A</strain>
        <tissue evidence="17">Thorax + abdomen</tissue>
    </source>
</reference>
<dbReference type="PROSITE" id="PS50103">
    <property type="entry name" value="ZF_C3H1"/>
    <property type="match status" value="1"/>
</dbReference>
<dbReference type="PROSITE" id="PS50174">
    <property type="entry name" value="G_PATCH"/>
    <property type="match status" value="1"/>
</dbReference>
<comment type="function">
    <text evidence="1">Transcription repressor.</text>
</comment>
<dbReference type="Pfam" id="PF01585">
    <property type="entry name" value="G-patch"/>
    <property type="match status" value="1"/>
</dbReference>
<reference evidence="17" key="2">
    <citation type="journal article" date="2023" name="Commun. Biol.">
        <title>Intrasexual cuticular hydrocarbon dimorphism in a wasp sheds light on hydrocarbon biosynthesis genes in Hymenoptera.</title>
        <authorList>
            <person name="Moris V.C."/>
            <person name="Podsiadlowski L."/>
            <person name="Martin S."/>
            <person name="Oeyen J.P."/>
            <person name="Donath A."/>
            <person name="Petersen M."/>
            <person name="Wilbrandt J."/>
            <person name="Misof B."/>
            <person name="Liedtke D."/>
            <person name="Thamm M."/>
            <person name="Scheiner R."/>
            <person name="Schmitt T."/>
            <person name="Niehuis O."/>
        </authorList>
    </citation>
    <scope>NUCLEOTIDE SEQUENCE</scope>
    <source>
        <strain evidence="17">GBR_01_08_01A</strain>
    </source>
</reference>
<dbReference type="GO" id="GO:0001227">
    <property type="term" value="F:DNA-binding transcription repressor activity, RNA polymerase II-specific"/>
    <property type="evidence" value="ECO:0007669"/>
    <property type="project" value="TreeGrafter"/>
</dbReference>
<keyword evidence="8" id="KW-0805">Transcription regulation</keyword>
<keyword evidence="6 12" id="KW-0863">Zinc-finger</keyword>
<keyword evidence="4" id="KW-0678">Repressor</keyword>
<dbReference type="CDD" id="cd20384">
    <property type="entry name" value="Tudor_ZGPAT"/>
    <property type="match status" value="1"/>
</dbReference>
<evidence type="ECO:0000313" key="18">
    <source>
        <dbReference type="Proteomes" id="UP001258017"/>
    </source>
</evidence>
<evidence type="ECO:0000256" key="11">
    <source>
        <dbReference type="ARBA" id="ARBA00023242"/>
    </source>
</evidence>
<proteinExistence type="predicted"/>
<name>A0AAD9VS52_9HYME</name>
<evidence type="ECO:0000256" key="12">
    <source>
        <dbReference type="PROSITE-ProRule" id="PRU00723"/>
    </source>
</evidence>
<evidence type="ECO:0000259" key="16">
    <source>
        <dbReference type="PROSITE" id="PS50174"/>
    </source>
</evidence>
<keyword evidence="9" id="KW-0238">DNA-binding</keyword>
<evidence type="ECO:0000313" key="17">
    <source>
        <dbReference type="EMBL" id="KAK2584135.1"/>
    </source>
</evidence>
<dbReference type="Gene3D" id="2.30.30.1190">
    <property type="match status" value="1"/>
</dbReference>
<dbReference type="Proteomes" id="UP001258017">
    <property type="component" value="Unassembled WGS sequence"/>
</dbReference>
<dbReference type="GO" id="GO:0008270">
    <property type="term" value="F:zinc ion binding"/>
    <property type="evidence" value="ECO:0007669"/>
    <property type="project" value="UniProtKB-KW"/>
</dbReference>
<evidence type="ECO:0000256" key="6">
    <source>
        <dbReference type="ARBA" id="ARBA00022771"/>
    </source>
</evidence>
<evidence type="ECO:0000256" key="7">
    <source>
        <dbReference type="ARBA" id="ARBA00022833"/>
    </source>
</evidence>
<dbReference type="GO" id="GO:0005634">
    <property type="term" value="C:nucleus"/>
    <property type="evidence" value="ECO:0007669"/>
    <property type="project" value="UniProtKB-SubCell"/>
</dbReference>
<evidence type="ECO:0000256" key="1">
    <source>
        <dbReference type="ARBA" id="ARBA00004062"/>
    </source>
</evidence>
<dbReference type="PANTHER" id="PTHR46297:SF1">
    <property type="entry name" value="ZINC FINGER CCCH-TYPE WITH G PATCH DOMAIN-CONTAINING PROTEIN"/>
    <property type="match status" value="1"/>
</dbReference>
<protein>
    <recommendedName>
        <fullName evidence="3">Zinc finger CCCH-type with G patch domain-containing protein</fullName>
    </recommendedName>
</protein>
<keyword evidence="7 12" id="KW-0862">Zinc</keyword>
<keyword evidence="5 12" id="KW-0479">Metal-binding</keyword>
<comment type="subcellular location">
    <subcellularLocation>
        <location evidence="2">Nucleus</location>
    </subcellularLocation>
</comment>
<feature type="domain" description="C3H1-type" evidence="15">
    <location>
        <begin position="180"/>
        <end position="203"/>
    </location>
</feature>
<dbReference type="GO" id="GO:0000978">
    <property type="term" value="F:RNA polymerase II cis-regulatory region sequence-specific DNA binding"/>
    <property type="evidence" value="ECO:0007669"/>
    <property type="project" value="TreeGrafter"/>
</dbReference>
<gene>
    <name evidence="17" type="ORF">KPH14_006569</name>
</gene>
<accession>A0AAD9VS52</accession>
<feature type="zinc finger region" description="C3H1-type" evidence="12">
    <location>
        <begin position="180"/>
        <end position="203"/>
    </location>
</feature>
<sequence>MTDVRSLKEAIVQYQFQLSQVVTALSMATEQADKDDLSNLRSNIQELIDLTKENLEKLEGITTENTNVIEISDSEEEDKDDPLATEYALFKTEIEDCSNDTKDNEQSKDAPGTWNDIEDELKQLEGMKCRAHHSSSWDSTGYHNAMICSVHKSAKPVFKSMHEIQVRVLFINPTHKEMLPCPYYLNGNCKFSDDQCHFSHGEVVPLSNLQEYKEPNFGKIKTGSRVLVKQDNKLWHRSVVIKLPDEAEELYRVKLEAKGDIAEVGLQDLVPLDSTDSEMSDTSDDDIEIEEIDDTKPELTDTSLQTPQNCIKQELIDKSLLTPQGNQPLGNWEKHTRGIGSKLMEQMGYVRGTGLGKRADGIVQPVEAVVLPAGRSLDHCMELRQMAGTDKNLFNVERKMRRKQKKLEKKRQRAYEKEKKKEQNNVFNFLNTTLNATSDKNKNKNVASTSKSKRNLKKESNWSLNVANFQVGENITRLEKESLKLKNSMTRHSKDSTPYKSILAQYNQKQKELNDLRACEKNITAEQTQRKNKAKLSIF</sequence>
<evidence type="ECO:0000256" key="3">
    <source>
        <dbReference type="ARBA" id="ARBA00022414"/>
    </source>
</evidence>
<feature type="coiled-coil region" evidence="13">
    <location>
        <begin position="393"/>
        <end position="425"/>
    </location>
</feature>
<dbReference type="SMART" id="SM00443">
    <property type="entry name" value="G_patch"/>
    <property type="match status" value="1"/>
</dbReference>